<reference evidence="4" key="2">
    <citation type="submission" date="2023-05" db="EMBL/GenBank/DDBJ databases">
        <authorList>
            <consortium name="Lawrence Berkeley National Laboratory"/>
            <person name="Steindorff A."/>
            <person name="Hensen N."/>
            <person name="Bonometti L."/>
            <person name="Westerberg I."/>
            <person name="Brannstrom I.O."/>
            <person name="Guillou S."/>
            <person name="Cros-Aarteil S."/>
            <person name="Calhoun S."/>
            <person name="Haridas S."/>
            <person name="Kuo A."/>
            <person name="Mondo S."/>
            <person name="Pangilinan J."/>
            <person name="Riley R."/>
            <person name="Labutti K."/>
            <person name="Andreopoulos B."/>
            <person name="Lipzen A."/>
            <person name="Chen C."/>
            <person name="Yanf M."/>
            <person name="Daum C."/>
            <person name="Ng V."/>
            <person name="Clum A."/>
            <person name="Ohm R."/>
            <person name="Martin F."/>
            <person name="Silar P."/>
            <person name="Natvig D."/>
            <person name="Lalanne C."/>
            <person name="Gautier V."/>
            <person name="Ament-Velasquez S.L."/>
            <person name="Kruys A."/>
            <person name="Hutchinson M.I."/>
            <person name="Powell A.J."/>
            <person name="Barry K."/>
            <person name="Miller A.N."/>
            <person name="Grigoriev I.V."/>
            <person name="Debuchy R."/>
            <person name="Gladieux P."/>
            <person name="Thoren M.H."/>
            <person name="Johannesson H."/>
        </authorList>
    </citation>
    <scope>NUCLEOTIDE SEQUENCE</scope>
    <source>
        <strain evidence="4">CBS 141.50</strain>
    </source>
</reference>
<dbReference type="RefSeq" id="XP_062637790.1">
    <property type="nucleotide sequence ID" value="XM_062780440.1"/>
</dbReference>
<comment type="caution">
    <text evidence="4">The sequence shown here is derived from an EMBL/GenBank/DDBJ whole genome shotgun (WGS) entry which is preliminary data.</text>
</comment>
<dbReference type="GO" id="GO:0003700">
    <property type="term" value="F:DNA-binding transcription factor activity"/>
    <property type="evidence" value="ECO:0007669"/>
    <property type="project" value="InterPro"/>
</dbReference>
<evidence type="ECO:0000313" key="4">
    <source>
        <dbReference type="EMBL" id="KAK4144419.1"/>
    </source>
</evidence>
<feature type="compositionally biased region" description="Acidic residues" evidence="2">
    <location>
        <begin position="445"/>
        <end position="454"/>
    </location>
</feature>
<evidence type="ECO:0000256" key="2">
    <source>
        <dbReference type="SAM" id="MobiDB-lite"/>
    </source>
</evidence>
<evidence type="ECO:0000256" key="1">
    <source>
        <dbReference type="SAM" id="Coils"/>
    </source>
</evidence>
<feature type="coiled-coil region" evidence="1">
    <location>
        <begin position="350"/>
        <end position="384"/>
    </location>
</feature>
<name>A0AAN6V457_9PEZI</name>
<accession>A0AAN6V457</accession>
<feature type="compositionally biased region" description="Gly residues" evidence="2">
    <location>
        <begin position="427"/>
        <end position="444"/>
    </location>
</feature>
<feature type="region of interest" description="Disordered" evidence="2">
    <location>
        <begin position="427"/>
        <end position="462"/>
    </location>
</feature>
<evidence type="ECO:0000259" key="3">
    <source>
        <dbReference type="SMART" id="SM00338"/>
    </source>
</evidence>
<dbReference type="Gene3D" id="1.20.5.170">
    <property type="match status" value="1"/>
</dbReference>
<dbReference type="GeneID" id="87817053"/>
<dbReference type="Proteomes" id="UP001302676">
    <property type="component" value="Unassembled WGS sequence"/>
</dbReference>
<dbReference type="SMART" id="SM00338">
    <property type="entry name" value="BRLZ"/>
    <property type="match status" value="1"/>
</dbReference>
<evidence type="ECO:0000313" key="5">
    <source>
        <dbReference type="Proteomes" id="UP001302676"/>
    </source>
</evidence>
<dbReference type="InterPro" id="IPR004827">
    <property type="entry name" value="bZIP"/>
</dbReference>
<protein>
    <recommendedName>
        <fullName evidence="3">BZIP domain-containing protein</fullName>
    </recommendedName>
</protein>
<dbReference type="EMBL" id="MU853577">
    <property type="protein sequence ID" value="KAK4144419.1"/>
    <property type="molecule type" value="Genomic_DNA"/>
</dbReference>
<feature type="compositionally biased region" description="Low complexity" evidence="2">
    <location>
        <begin position="244"/>
        <end position="278"/>
    </location>
</feature>
<keyword evidence="1" id="KW-0175">Coiled coil</keyword>
<organism evidence="4 5">
    <name type="scientific">Dichotomopilus funicola</name>
    <dbReference type="NCBI Taxonomy" id="1934379"/>
    <lineage>
        <taxon>Eukaryota</taxon>
        <taxon>Fungi</taxon>
        <taxon>Dikarya</taxon>
        <taxon>Ascomycota</taxon>
        <taxon>Pezizomycotina</taxon>
        <taxon>Sordariomycetes</taxon>
        <taxon>Sordariomycetidae</taxon>
        <taxon>Sordariales</taxon>
        <taxon>Chaetomiaceae</taxon>
        <taxon>Dichotomopilus</taxon>
    </lineage>
</organism>
<feature type="region of interest" description="Disordered" evidence="2">
    <location>
        <begin position="241"/>
        <end position="339"/>
    </location>
</feature>
<keyword evidence="5" id="KW-1185">Reference proteome</keyword>
<dbReference type="SUPFAM" id="SSF57959">
    <property type="entry name" value="Leucine zipper domain"/>
    <property type="match status" value="1"/>
</dbReference>
<dbReference type="InterPro" id="IPR046347">
    <property type="entry name" value="bZIP_sf"/>
</dbReference>
<feature type="compositionally biased region" description="Low complexity" evidence="2">
    <location>
        <begin position="299"/>
        <end position="328"/>
    </location>
</feature>
<dbReference type="AlphaFoldDB" id="A0AAN6V457"/>
<dbReference type="CDD" id="cd14687">
    <property type="entry name" value="bZIP_ATF2"/>
    <property type="match status" value="1"/>
</dbReference>
<feature type="region of interest" description="Disordered" evidence="2">
    <location>
        <begin position="1"/>
        <end position="34"/>
    </location>
</feature>
<reference evidence="4" key="1">
    <citation type="journal article" date="2023" name="Mol. Phylogenet. Evol.">
        <title>Genome-scale phylogeny and comparative genomics of the fungal order Sordariales.</title>
        <authorList>
            <person name="Hensen N."/>
            <person name="Bonometti L."/>
            <person name="Westerberg I."/>
            <person name="Brannstrom I.O."/>
            <person name="Guillou S."/>
            <person name="Cros-Aarteil S."/>
            <person name="Calhoun S."/>
            <person name="Haridas S."/>
            <person name="Kuo A."/>
            <person name="Mondo S."/>
            <person name="Pangilinan J."/>
            <person name="Riley R."/>
            <person name="LaButti K."/>
            <person name="Andreopoulos B."/>
            <person name="Lipzen A."/>
            <person name="Chen C."/>
            <person name="Yan M."/>
            <person name="Daum C."/>
            <person name="Ng V."/>
            <person name="Clum A."/>
            <person name="Steindorff A."/>
            <person name="Ohm R.A."/>
            <person name="Martin F."/>
            <person name="Silar P."/>
            <person name="Natvig D.O."/>
            <person name="Lalanne C."/>
            <person name="Gautier V."/>
            <person name="Ament-Velasquez S.L."/>
            <person name="Kruys A."/>
            <person name="Hutchinson M.I."/>
            <person name="Powell A.J."/>
            <person name="Barry K."/>
            <person name="Miller A.N."/>
            <person name="Grigoriev I.V."/>
            <person name="Debuchy R."/>
            <person name="Gladieux P."/>
            <person name="Hiltunen Thoren M."/>
            <person name="Johannesson H."/>
        </authorList>
    </citation>
    <scope>NUCLEOTIDE SEQUENCE</scope>
    <source>
        <strain evidence="4">CBS 141.50</strain>
    </source>
</reference>
<feature type="domain" description="BZIP" evidence="3">
    <location>
        <begin position="334"/>
        <end position="394"/>
    </location>
</feature>
<proteinExistence type="predicted"/>
<sequence>MTQHLWVRPQGAETESMGFTPTAHDLQRNPPPTYPVTPPIIDRELGLNKDGEYPGRYHASHASTESFLQMSTTGPSDMFSTRVPGPQHALQPADWSPDLNHGSNSVAPEWPIPNSMSWVPGDPLATADEQGPPHGVLLPPSSSAVYPVASLSVGLPPTYEPIGWHGNQLPTQPQDEVVPASTYGGDSTVGEGGYGAPNIPWERMDGPQGIWHPTNQTDITSALLAEATIVPPAMAHAYSRNSESTLSNVTSPTTSSSTAAATTTPATTLTITTSSSPIPRRPKSKPNAPAIRPNRRSRTTSTTPTTSPAATSPFPSTSSSTNTNTNTPTAPPNPKPTTLVRNRAAATRYRAKTQAAAARLEADERAAEERNRTLVARVGELQDEVFRLKDEVLRHANCHCPLIDGYLAHAAEKAWLGLQRRDSAGVGSFGGSNFGGSEVSGGGEEAGDDEGDGDNAEKGLIQ</sequence>
<gene>
    <name evidence="4" type="ORF">C8A04DRAFT_27876</name>
</gene>